<reference evidence="2 3" key="1">
    <citation type="submission" date="2015-10" db="EMBL/GenBank/DDBJ databases">
        <title>Draft genome sequence of Streptomyces sp. RV15, isolated from a marine sponge.</title>
        <authorList>
            <person name="Ruckert C."/>
            <person name="Abdelmohsen U.R."/>
            <person name="Winkler A."/>
            <person name="Hentschel U."/>
            <person name="Kalinowski J."/>
            <person name="Kampfer P."/>
            <person name="Glaeser S."/>
        </authorList>
    </citation>
    <scope>NUCLEOTIDE SEQUENCE [LARGE SCALE GENOMIC DNA]</scope>
    <source>
        <strain evidence="2 3">RV15</strain>
    </source>
</reference>
<feature type="transmembrane region" description="Helical" evidence="1">
    <location>
        <begin position="77"/>
        <end position="97"/>
    </location>
</feature>
<keyword evidence="3" id="KW-1185">Reference proteome</keyword>
<dbReference type="STRING" id="909626.AQJ91_13480"/>
<accession>A0A124IF77</accession>
<organism evidence="2 3">
    <name type="scientific">Streptomyces dysideae</name>
    <dbReference type="NCBI Taxonomy" id="909626"/>
    <lineage>
        <taxon>Bacteria</taxon>
        <taxon>Bacillati</taxon>
        <taxon>Actinomycetota</taxon>
        <taxon>Actinomycetes</taxon>
        <taxon>Kitasatosporales</taxon>
        <taxon>Streptomycetaceae</taxon>
        <taxon>Streptomyces</taxon>
    </lineage>
</organism>
<dbReference type="EMBL" id="LMXB01000032">
    <property type="protein sequence ID" value="KUO20570.1"/>
    <property type="molecule type" value="Genomic_DNA"/>
</dbReference>
<protein>
    <submittedName>
        <fullName evidence="2">ABC transporter</fullName>
    </submittedName>
</protein>
<keyword evidence="1" id="KW-0472">Membrane</keyword>
<dbReference type="RefSeq" id="WP_067020341.1">
    <property type="nucleotide sequence ID" value="NZ_KQ949081.1"/>
</dbReference>
<feature type="transmembrane region" description="Helical" evidence="1">
    <location>
        <begin position="21"/>
        <end position="42"/>
    </location>
</feature>
<feature type="transmembrane region" description="Helical" evidence="1">
    <location>
        <begin position="128"/>
        <end position="149"/>
    </location>
</feature>
<feature type="transmembrane region" description="Helical" evidence="1">
    <location>
        <begin position="198"/>
        <end position="219"/>
    </location>
</feature>
<dbReference type="Proteomes" id="UP000053260">
    <property type="component" value="Unassembled WGS sequence"/>
</dbReference>
<name>A0A124IF77_9ACTN</name>
<keyword evidence="1" id="KW-0812">Transmembrane</keyword>
<feature type="transmembrane region" description="Helical" evidence="1">
    <location>
        <begin position="290"/>
        <end position="313"/>
    </location>
</feature>
<keyword evidence="1" id="KW-1133">Transmembrane helix</keyword>
<proteinExistence type="predicted"/>
<gene>
    <name evidence="2" type="ORF">AQJ91_13480</name>
</gene>
<evidence type="ECO:0000313" key="3">
    <source>
        <dbReference type="Proteomes" id="UP000053260"/>
    </source>
</evidence>
<dbReference type="OrthoDB" id="3579673at2"/>
<dbReference type="AlphaFoldDB" id="A0A124IF77"/>
<comment type="caution">
    <text evidence="2">The sequence shown here is derived from an EMBL/GenBank/DDBJ whole genome shotgun (WGS) entry which is preliminary data.</text>
</comment>
<evidence type="ECO:0000256" key="1">
    <source>
        <dbReference type="SAM" id="Phobius"/>
    </source>
</evidence>
<evidence type="ECO:0000313" key="2">
    <source>
        <dbReference type="EMBL" id="KUO20570.1"/>
    </source>
</evidence>
<feature type="transmembrane region" description="Helical" evidence="1">
    <location>
        <begin position="169"/>
        <end position="191"/>
    </location>
</feature>
<sequence>MTAPTVAAPRLLPWLLRVHRPALYVWTGLLVLLGGTLLWLWGPLTDAAAEAWRQYNACATGGVCRYDQDAILRYKDVYLYASFAVLAVPFLVAAWAGGALTGRELEHGTAQLAWSQGISPARWLTAKLAVPAALVGAGTGLLVLLHHLTWSAGRSRVDNTKSWFSTETFYANGPLVVALALAGLAAGALAGLLLRRSLAALGAAAVAVAALWTALRFALPHLWPTATGVSGLDGGPGYPGLLVDQGLVTATGAHIDNPGCGSTATAECRELFDRLDAVGYYTDYHPASHYWPLQLTATGAVLAAAALMTLIAFRLLRRRTADKGAAR</sequence>